<feature type="compositionally biased region" description="Basic and acidic residues" evidence="1">
    <location>
        <begin position="1399"/>
        <end position="1409"/>
    </location>
</feature>
<reference evidence="3" key="3">
    <citation type="submission" date="2025-09" db="UniProtKB">
        <authorList>
            <consortium name="Ensembl"/>
        </authorList>
    </citation>
    <scope>IDENTIFICATION</scope>
</reference>
<dbReference type="EMBL" id="AGTP01087714">
    <property type="status" value="NOT_ANNOTATED_CDS"/>
    <property type="molecule type" value="Genomic_DNA"/>
</dbReference>
<feature type="compositionally biased region" description="Pro residues" evidence="1">
    <location>
        <begin position="697"/>
        <end position="707"/>
    </location>
</feature>
<dbReference type="Pfam" id="PF15327">
    <property type="entry name" value="Tankyrase_bdg_C"/>
    <property type="match status" value="1"/>
</dbReference>
<reference evidence="3" key="2">
    <citation type="submission" date="2025-08" db="UniProtKB">
        <authorList>
            <consortium name="Ensembl"/>
        </authorList>
    </citation>
    <scope>IDENTIFICATION</scope>
</reference>
<feature type="compositionally biased region" description="Basic and acidic residues" evidence="1">
    <location>
        <begin position="284"/>
        <end position="295"/>
    </location>
</feature>
<name>I3N487_ICTTR</name>
<evidence type="ECO:0000259" key="2">
    <source>
        <dbReference type="SMART" id="SM01319"/>
    </source>
</evidence>
<feature type="compositionally biased region" description="Basic and acidic residues" evidence="1">
    <location>
        <begin position="1656"/>
        <end position="1679"/>
    </location>
</feature>
<dbReference type="RefSeq" id="XP_040147950.1">
    <property type="nucleotide sequence ID" value="XM_040292016.1"/>
</dbReference>
<organism evidence="3 4">
    <name type="scientific">Ictidomys tridecemlineatus</name>
    <name type="common">Thirteen-lined ground squirrel</name>
    <name type="synonym">Spermophilus tridecemlineatus</name>
    <dbReference type="NCBI Taxonomy" id="43179"/>
    <lineage>
        <taxon>Eukaryota</taxon>
        <taxon>Metazoa</taxon>
        <taxon>Chordata</taxon>
        <taxon>Craniata</taxon>
        <taxon>Vertebrata</taxon>
        <taxon>Euteleostomi</taxon>
        <taxon>Mammalia</taxon>
        <taxon>Eutheria</taxon>
        <taxon>Euarchontoglires</taxon>
        <taxon>Glires</taxon>
        <taxon>Rodentia</taxon>
        <taxon>Sciuromorpha</taxon>
        <taxon>Sciuridae</taxon>
        <taxon>Xerinae</taxon>
        <taxon>Marmotini</taxon>
        <taxon>Ictidomys</taxon>
    </lineage>
</organism>
<evidence type="ECO:0000313" key="4">
    <source>
        <dbReference type="Proteomes" id="UP000005215"/>
    </source>
</evidence>
<reference evidence="4" key="1">
    <citation type="submission" date="2011-11" db="EMBL/GenBank/DDBJ databases">
        <title>The Draft Genome of Spermophilus tridecemlineatus.</title>
        <authorList>
            <consortium name="The Broad Institute Genome Assembly &amp; Analysis Group"/>
            <consortium name="Computational R&amp;D Group"/>
            <consortium name="and Sequencing Platform"/>
            <person name="Di Palma F."/>
            <person name="Alfoldi J."/>
            <person name="Johnson J."/>
            <person name="Berlin A."/>
            <person name="Gnerre S."/>
            <person name="Jaffe D."/>
            <person name="MacCallum I."/>
            <person name="Young S."/>
            <person name="Walker B.J."/>
            <person name="Lindblad-Toh K."/>
        </authorList>
    </citation>
    <scope>NUCLEOTIDE SEQUENCE [LARGE SCALE GENOMIC DNA]</scope>
</reference>
<dbReference type="GO" id="GO:0005929">
    <property type="term" value="C:cilium"/>
    <property type="evidence" value="ECO:0007669"/>
    <property type="project" value="Ensembl"/>
</dbReference>
<feature type="compositionally biased region" description="Basic and acidic residues" evidence="1">
    <location>
        <begin position="1472"/>
        <end position="1507"/>
    </location>
</feature>
<feature type="compositionally biased region" description="Basic and acidic residues" evidence="1">
    <location>
        <begin position="1085"/>
        <end position="1107"/>
    </location>
</feature>
<dbReference type="EMBL" id="AGTP01087712">
    <property type="status" value="NOT_ANNOTATED_CDS"/>
    <property type="molecule type" value="Genomic_DNA"/>
</dbReference>
<dbReference type="PANTHER" id="PTHR22042">
    <property type="entry name" value="TANKYRASE 1 BINDING PROTEIN"/>
    <property type="match status" value="1"/>
</dbReference>
<feature type="region of interest" description="Disordered" evidence="1">
    <location>
        <begin position="1185"/>
        <end position="1773"/>
    </location>
</feature>
<feature type="compositionally biased region" description="Polar residues" evidence="1">
    <location>
        <begin position="1632"/>
        <end position="1643"/>
    </location>
</feature>
<feature type="region of interest" description="Disordered" evidence="1">
    <location>
        <begin position="1"/>
        <end position="21"/>
    </location>
</feature>
<dbReference type="OMA" id="ADQSGHC"/>
<feature type="compositionally biased region" description="Gly residues" evidence="1">
    <location>
        <begin position="109"/>
        <end position="119"/>
    </location>
</feature>
<dbReference type="GO" id="GO:0045171">
    <property type="term" value="C:intercellular bridge"/>
    <property type="evidence" value="ECO:0007669"/>
    <property type="project" value="Ensembl"/>
</dbReference>
<feature type="region of interest" description="Disordered" evidence="1">
    <location>
        <begin position="619"/>
        <end position="708"/>
    </location>
</feature>
<dbReference type="HOGENOM" id="CLU_002443_0_0_1"/>
<dbReference type="RefSeq" id="XP_021589422.1">
    <property type="nucleotide sequence ID" value="XM_021733747.2"/>
</dbReference>
<dbReference type="GeneID" id="101970489"/>
<feature type="compositionally biased region" description="Polar residues" evidence="1">
    <location>
        <begin position="1599"/>
        <end position="1615"/>
    </location>
</feature>
<proteinExistence type="predicted"/>
<feature type="region of interest" description="Disordered" evidence="1">
    <location>
        <begin position="435"/>
        <end position="590"/>
    </location>
</feature>
<gene>
    <name evidence="3" type="primary">KIAA1671</name>
</gene>
<feature type="region of interest" description="Disordered" evidence="1">
    <location>
        <begin position="1018"/>
        <end position="1149"/>
    </location>
</feature>
<feature type="compositionally biased region" description="Basic residues" evidence="1">
    <location>
        <begin position="1616"/>
        <end position="1631"/>
    </location>
</feature>
<dbReference type="EMBL" id="AGTP01087716">
    <property type="status" value="NOT_ANNOTATED_CDS"/>
    <property type="molecule type" value="Genomic_DNA"/>
</dbReference>
<dbReference type="EMBL" id="AGTP01087715">
    <property type="status" value="NOT_ANNOTATED_CDS"/>
    <property type="molecule type" value="Genomic_DNA"/>
</dbReference>
<accession>I3N487</accession>
<feature type="compositionally biased region" description="Polar residues" evidence="1">
    <location>
        <begin position="533"/>
        <end position="543"/>
    </location>
</feature>
<feature type="compositionally biased region" description="Basic and acidic residues" evidence="1">
    <location>
        <begin position="649"/>
        <end position="664"/>
    </location>
</feature>
<feature type="compositionally biased region" description="Pro residues" evidence="1">
    <location>
        <begin position="445"/>
        <end position="458"/>
    </location>
</feature>
<feature type="compositionally biased region" description="Basic and acidic residues" evidence="1">
    <location>
        <begin position="1375"/>
        <end position="1390"/>
    </location>
</feature>
<evidence type="ECO:0000256" key="1">
    <source>
        <dbReference type="SAM" id="MobiDB-lite"/>
    </source>
</evidence>
<dbReference type="Ensembl" id="ENSSTOT00000029784.2">
    <property type="protein sequence ID" value="ENSSTOP00000019183.1"/>
    <property type="gene ID" value="ENSSTOG00000027029.2"/>
</dbReference>
<feature type="region of interest" description="Disordered" evidence="1">
    <location>
        <begin position="35"/>
        <end position="421"/>
    </location>
</feature>
<sequence length="1773" mass="189252">MVTRVEVGSIPSLTAVPGLGDMGKEEALKRTYFCPAGDASGTPSARILEGKSPLRSPGRLFPVPRLAPRPFSKDQAPDVKAPSSALWPGPARPGPSGPCDLDRRMPSLGGQGVGGGVASGTGPSPLSKAACPRPGPGTALLFEATRTGPTLGKGLSEGTVAVTPESPPSSRPEVAAKPARKPPGALPRPASLPQDMRPAVPQEEATHDQSVPEGGEEDPTGPPAESRPRPKRRPVSAMFLEPAQPPRPGPGAGATSGKVAPAPPEKTWVRKPRPMSVDLTAPFESKEALLRKGTREGPQGTDRANPEPRVDGGWPARAEGPPGDPDADFLEVAKKIRERKEKRLLRQEETGSPRSPGDPARAGPGHDPRPQQEKASLGQEPEKTPPSPLPRSARGPELAEANSRGGDREAAAGTAGASRGCVKKRLSLFGEESRLGPAAACESPPATPQSPPTVPPPQKGGVSVQERIKGWTAEGARGRPELRRRTLPWSRPLSADLTRLFSSSASSSDIRCEKTAVPSPTCPEEPSAEQKEGQSLNGRTSPRTLWKPEVPQKKGRQPAGQDGADQVPSRCRGGGSSGAPGSPEATLEDEGSFQKVWATVFEHHVERHLVADLSGHRLSATLPHNEAEPPVPEPRPRPEKGPWPAVTVPRKENPRSPESAEPRRLGRGSLADGEPRPGHTPVLEKYPFGDKCTNSPVPRPVETPPAWPRVEPRYDVVLAVGERAHSEAVPLVPEAKAVTLRSSRTRPLLKDRQLSQEATSSDLERSPHGPRGCVQRASLMWEAQGQEASGRPVCREPKDMPGGSCPSPKWTGGTVANLHRATVGASPAPCAPEATSSSTVQASVREAQPRGPGRVSVLVAGEVPSQGDPRGPPARTTDKPLSSPAQPCPETQPVQKGPRVAASTGDAGLAQVPEAKVWKTSPSTRRVDRWRRRTLPHYVKFDDFSLLGPETTARAEQRPADSLGPTAGAFQNPPTPPAPETQEEAPGPSRTSPAGKPASSVEPRVTFFAVTYQIPDIQKTKSVVKLRPENSLEHSRKTAPHPSSHPLTSALVSPNHGEPQATAGRRSWAQGPEGVKGTDVSRAPKPTDRPSPPRDGIPDPSRERIIDVDALSTPRGSGDGGGLQSSWKDCGNKVSQTAPALRSRPKASSLLVRRRTEVVSETYPGKMRDGYRPGVLDIDALMAQYQGHCSQGPDEAQERRGSPTAEPSSSPLERPGRLGRQELGSGSPQEAAGVWKRASLAEPLRTSSPSSPRPPAETPGPAPATKPSSPLWARPLPTPAEQCPAASPVPDGPRHRVLGVTENESRASGSQLRAKCQHYPVERRPPAPEDPAGGVRGSPRSPADDHKNRTPRKSTGEGEEAPGSGPPQPCGKVVPDVKRSCSEKGPRARTQEGLSIMQEARERRPELPRGRLSLPVESSEAKAGPQRWEPRTQDSHKVPSRGLEPGDALQDNEQPLRQGSPVASGPQRSHSFCKDKRNGPFVDHLKQCFSRRPPEAKDTDTLVHEADGQYGTWADQRQSGDSLAPESPSPDSSTPSARRQPLSGRLSSLSSQTEPASAADQRSTSVDRSSSELESTDGADGLPPPEPCAAGGADDFSFIDQTSVLDSSALKTRVQLSKRSRRRAPISHSLRRSQFSKSESQSPLEEEIDSMWMFKDSTEEKSPRREESDEEEKPPRVERAPASLPQRVPVFPGMDPAVLKAQLPRRPEVDSSGETPGWSPQPKAPKSPFQPGVLGSRVLPSSMDKDERSEEPSPQWLKDLKSKKRRSLYENQA</sequence>
<feature type="compositionally biased region" description="Basic and acidic residues" evidence="1">
    <location>
        <begin position="1026"/>
        <end position="1036"/>
    </location>
</feature>
<keyword evidence="4" id="KW-1185">Reference proteome</keyword>
<feature type="compositionally biased region" description="Low complexity" evidence="1">
    <location>
        <begin position="1525"/>
        <end position="1536"/>
    </location>
</feature>
<dbReference type="InParanoid" id="I3N487"/>
<dbReference type="InterPro" id="IPR032764">
    <property type="entry name" value="Tankyrase-bd_C"/>
</dbReference>
<dbReference type="EMBL" id="AGTP01087713">
    <property type="status" value="NOT_ANNOTATED_CDS"/>
    <property type="molecule type" value="Genomic_DNA"/>
</dbReference>
<feature type="compositionally biased region" description="Polar residues" evidence="1">
    <location>
        <begin position="1545"/>
        <end position="1568"/>
    </location>
</feature>
<dbReference type="InterPro" id="IPR040006">
    <property type="entry name" value="TNKS1BP1-like"/>
</dbReference>
<dbReference type="SMART" id="SM01319">
    <property type="entry name" value="Tankyrase_bdg_C"/>
    <property type="match status" value="1"/>
</dbReference>
<feature type="compositionally biased region" description="Pro residues" evidence="1">
    <location>
        <begin position="1251"/>
        <end position="1264"/>
    </location>
</feature>
<feature type="compositionally biased region" description="Basic and acidic residues" evidence="1">
    <location>
        <begin position="1428"/>
        <end position="1437"/>
    </location>
</feature>
<feature type="region of interest" description="Disordered" evidence="1">
    <location>
        <begin position="741"/>
        <end position="1001"/>
    </location>
</feature>
<dbReference type="Proteomes" id="UP000005215">
    <property type="component" value="Unassembled WGS sequence"/>
</dbReference>
<dbReference type="eggNOG" id="ENOG502QWAQ">
    <property type="taxonomic scope" value="Eukaryota"/>
</dbReference>
<protein>
    <submittedName>
        <fullName evidence="3">KIAA1671</fullName>
    </submittedName>
</protein>
<dbReference type="GeneTree" id="ENSGT00940000154184"/>
<dbReference type="GO" id="GO:0015630">
    <property type="term" value="C:microtubule cytoskeleton"/>
    <property type="evidence" value="ECO:0007669"/>
    <property type="project" value="Ensembl"/>
</dbReference>
<feature type="domain" description="Tankyrase 1-binding protein C-terminal" evidence="2">
    <location>
        <begin position="1593"/>
        <end position="1764"/>
    </location>
</feature>
<dbReference type="STRING" id="43179.ENSSTOP00000019183"/>
<feature type="compositionally biased region" description="Basic and acidic residues" evidence="1">
    <location>
        <begin position="331"/>
        <end position="351"/>
    </location>
</feature>
<evidence type="ECO:0000313" key="3">
    <source>
        <dbReference type="Ensembl" id="ENSSTOP00000019183.1"/>
    </source>
</evidence>
<dbReference type="PANTHER" id="PTHR22042:SF3">
    <property type="entry name" value="RIKEN CDNA 2900026A02 GENE"/>
    <property type="match status" value="1"/>
</dbReference>